<dbReference type="EnsemblMetazoa" id="AALB010229-RA">
    <property type="protein sequence ID" value="AALB010229-PA"/>
    <property type="gene ID" value="AALB010229"/>
</dbReference>
<accession>A0A182FUJ4</accession>
<name>A0A182FUJ4_ANOAL</name>
<dbReference type="InterPro" id="IPR036179">
    <property type="entry name" value="Ig-like_dom_sf"/>
</dbReference>
<dbReference type="SUPFAM" id="SSF48726">
    <property type="entry name" value="Immunoglobulin"/>
    <property type="match status" value="1"/>
</dbReference>
<dbReference type="AlphaFoldDB" id="A0A182FUJ4"/>
<dbReference type="Proteomes" id="UP000069272">
    <property type="component" value="Chromosome 3R"/>
</dbReference>
<dbReference type="VEuPathDB" id="VectorBase:AALB010229"/>
<dbReference type="Gene3D" id="2.60.40.10">
    <property type="entry name" value="Immunoglobulins"/>
    <property type="match status" value="1"/>
</dbReference>
<proteinExistence type="predicted"/>
<evidence type="ECO:0000313" key="3">
    <source>
        <dbReference type="Proteomes" id="UP000069272"/>
    </source>
</evidence>
<dbReference type="VEuPathDB" id="VectorBase:AALB20_027860"/>
<dbReference type="InterPro" id="IPR013783">
    <property type="entry name" value="Ig-like_fold"/>
</dbReference>
<protein>
    <submittedName>
        <fullName evidence="2">Uncharacterized protein</fullName>
    </submittedName>
</protein>
<dbReference type="PANTHER" id="PTHR21261:SF2">
    <property type="entry name" value="GH04238P-RELATED"/>
    <property type="match status" value="1"/>
</dbReference>
<dbReference type="STRING" id="7167.A0A182FUJ4"/>
<reference evidence="2" key="2">
    <citation type="submission" date="2022-08" db="UniProtKB">
        <authorList>
            <consortium name="EnsemblMetazoa"/>
        </authorList>
    </citation>
    <scope>IDENTIFICATION</scope>
    <source>
        <strain evidence="2">STECLA/ALBI9_A</strain>
    </source>
</reference>
<feature type="compositionally biased region" description="Low complexity" evidence="1">
    <location>
        <begin position="48"/>
        <end position="83"/>
    </location>
</feature>
<feature type="region of interest" description="Disordered" evidence="1">
    <location>
        <begin position="26"/>
        <end position="104"/>
    </location>
</feature>
<organism evidence="2 3">
    <name type="scientific">Anopheles albimanus</name>
    <name type="common">New world malaria mosquito</name>
    <dbReference type="NCBI Taxonomy" id="7167"/>
    <lineage>
        <taxon>Eukaryota</taxon>
        <taxon>Metazoa</taxon>
        <taxon>Ecdysozoa</taxon>
        <taxon>Arthropoda</taxon>
        <taxon>Hexapoda</taxon>
        <taxon>Insecta</taxon>
        <taxon>Pterygota</taxon>
        <taxon>Neoptera</taxon>
        <taxon>Endopterygota</taxon>
        <taxon>Diptera</taxon>
        <taxon>Nematocera</taxon>
        <taxon>Culicoidea</taxon>
        <taxon>Culicidae</taxon>
        <taxon>Anophelinae</taxon>
        <taxon>Anopheles</taxon>
    </lineage>
</organism>
<evidence type="ECO:0000313" key="2">
    <source>
        <dbReference type="EnsemblMetazoa" id="AALB010229-PA"/>
    </source>
</evidence>
<evidence type="ECO:0000256" key="1">
    <source>
        <dbReference type="SAM" id="MobiDB-lite"/>
    </source>
</evidence>
<keyword evidence="3" id="KW-1185">Reference proteome</keyword>
<reference evidence="2 3" key="1">
    <citation type="journal article" date="2017" name="G3 (Bethesda)">
        <title>The Physical Genome Mapping of Anopheles albimanus Corrected Scaffold Misassemblies and Identified Interarm Rearrangements in Genus Anopheles.</title>
        <authorList>
            <person name="Artemov G.N."/>
            <person name="Peery A.N."/>
            <person name="Jiang X."/>
            <person name="Tu Z."/>
            <person name="Stegniy V.N."/>
            <person name="Sharakhova M.V."/>
            <person name="Sharakhov I.V."/>
        </authorList>
    </citation>
    <scope>NUCLEOTIDE SEQUENCE [LARGE SCALE GENOMIC DNA]</scope>
    <source>
        <strain evidence="2 3">ALBI9_A</strain>
    </source>
</reference>
<sequence length="337" mass="38037">YQSVHITNLNVPKTYVLDRDAYDATPAASSNQHSEDEPAWYGQSQDVTSTTTTSTSTDSSSPMTLSVSPGELEATATSTTFTTEHPSDNEARVNGSGGLSVEAAGASDASHRPLIMDCQYEIKARECGFVLKWYFNKKLIYQWIPSRTPVGMNQFKNELQTNYSMSDSINYKYRALVIRNPKLNHSGEYMCSVQTYDSFDRRVARFQIVVPEKMLLLHYENDGENDNMLLIKCSVFMIYPEPNLLLIVSGNLFLVSTRTLVTADRNRMYNKTVYGKIDKHLLISPTSISCVLSVPDSGYIRKRETIYYDPTPLTKWSRLRMDERGRFQLLSGDGAGQ</sequence>
<dbReference type="PANTHER" id="PTHR21261">
    <property type="entry name" value="BEAT PROTEIN"/>
    <property type="match status" value="1"/>
</dbReference>